<dbReference type="SUPFAM" id="SSF53649">
    <property type="entry name" value="Alkaline phosphatase-like"/>
    <property type="match status" value="1"/>
</dbReference>
<comment type="caution">
    <text evidence="1">The sequence shown here is derived from an EMBL/GenBank/DDBJ whole genome shotgun (WGS) entry which is preliminary data.</text>
</comment>
<protein>
    <recommendedName>
        <fullName evidence="2">Nucleotide pyrophosphatase</fullName>
    </recommendedName>
</protein>
<accession>A0A7C0ZF13</accession>
<dbReference type="InterPro" id="IPR002591">
    <property type="entry name" value="Phosphodiest/P_Trfase"/>
</dbReference>
<reference evidence="1" key="1">
    <citation type="journal article" date="2020" name="mSystems">
        <title>Genome- and Community-Level Interaction Insights into Carbon Utilization and Element Cycling Functions of Hydrothermarchaeota in Hydrothermal Sediment.</title>
        <authorList>
            <person name="Zhou Z."/>
            <person name="Liu Y."/>
            <person name="Xu W."/>
            <person name="Pan J."/>
            <person name="Luo Z.H."/>
            <person name="Li M."/>
        </authorList>
    </citation>
    <scope>NUCLEOTIDE SEQUENCE [LARGE SCALE GENOMIC DNA]</scope>
    <source>
        <strain evidence="1">HyVt-102</strain>
    </source>
</reference>
<dbReference type="Gene3D" id="3.40.720.10">
    <property type="entry name" value="Alkaline Phosphatase, subunit A"/>
    <property type="match status" value="2"/>
</dbReference>
<evidence type="ECO:0008006" key="2">
    <source>
        <dbReference type="Google" id="ProtNLM"/>
    </source>
</evidence>
<dbReference type="EMBL" id="DQWE01000228">
    <property type="protein sequence ID" value="HDI83082.1"/>
    <property type="molecule type" value="Genomic_DNA"/>
</dbReference>
<organism evidence="1">
    <name type="scientific">candidate division WOR-3 bacterium</name>
    <dbReference type="NCBI Taxonomy" id="2052148"/>
    <lineage>
        <taxon>Bacteria</taxon>
        <taxon>Bacteria division WOR-3</taxon>
    </lineage>
</organism>
<dbReference type="InterPro" id="IPR017850">
    <property type="entry name" value="Alkaline_phosphatase_core_sf"/>
</dbReference>
<gene>
    <name evidence="1" type="ORF">ENF18_04745</name>
</gene>
<name>A0A7C0ZF13_UNCW3</name>
<dbReference type="Pfam" id="PF01663">
    <property type="entry name" value="Phosphodiest"/>
    <property type="match status" value="1"/>
</dbReference>
<dbReference type="AlphaFoldDB" id="A0A7C0ZF13"/>
<dbReference type="GO" id="GO:0016787">
    <property type="term" value="F:hydrolase activity"/>
    <property type="evidence" value="ECO:0007669"/>
    <property type="project" value="UniProtKB-ARBA"/>
</dbReference>
<evidence type="ECO:0000313" key="1">
    <source>
        <dbReference type="EMBL" id="HDI83082.1"/>
    </source>
</evidence>
<dbReference type="PANTHER" id="PTHR10151">
    <property type="entry name" value="ECTONUCLEOTIDE PYROPHOSPHATASE/PHOSPHODIESTERASE"/>
    <property type="match status" value="1"/>
</dbReference>
<dbReference type="PANTHER" id="PTHR10151:SF120">
    <property type="entry name" value="BIS(5'-ADENOSYL)-TRIPHOSPHATASE"/>
    <property type="match status" value="1"/>
</dbReference>
<dbReference type="Proteomes" id="UP000885847">
    <property type="component" value="Unassembled WGS sequence"/>
</dbReference>
<proteinExistence type="predicted"/>
<sequence>MKKVFIVGIDGATFDLIRPWVKQGYLPNFKRFMENGTTGYLRTTIPPLTPSAWTSFMTGLTPERHGVFDFYYLGEDFKIKVSTKAKGVKSIWRILSASNKKVISIAVPMTYPPEPVNGIMIGDFFTPSLDSRFTYPPDFKETLLKNIPDYKLIEDWKYTDRDEDRERYRDAIFDLLDVQFRTTVFLMEKYPWDVMMTTFLATDHSQHYYWKFMDEKHPDFDRRGAVRFGSVILDVYKKVDEYLGYFMDTLKDTTIVFMSDHGAGPLYGTVYMNNFLKRYGFLKLKSNFRVGWKRFLYGLGITPESMARTAARLGLSKKLAGVSLGGRKKLANRIGITFGDVDWGKTYAYSFGYYSPIYINSKLRSENGVLSREDHKKVEEEIVLLLKELKDPYTGGRLITSIWRREELYPGPINPYIPDIILSMGDFGYTGSTFPFPSRRIVSKSMTYKSGDHRINGVFGIMGEGIKQGLWYEGARIIDITPTILEYLGIKTDVNFSGSVLKIFEGGENEKIS</sequence>